<name>A0ACC2DTJ2_DIPCM</name>
<gene>
    <name evidence="1" type="ORF">O6H91_04G002300</name>
</gene>
<comment type="caution">
    <text evidence="1">The sequence shown here is derived from an EMBL/GenBank/DDBJ whole genome shotgun (WGS) entry which is preliminary data.</text>
</comment>
<dbReference type="Proteomes" id="UP001162992">
    <property type="component" value="Chromosome 4"/>
</dbReference>
<keyword evidence="2" id="KW-1185">Reference proteome</keyword>
<evidence type="ECO:0000313" key="2">
    <source>
        <dbReference type="Proteomes" id="UP001162992"/>
    </source>
</evidence>
<evidence type="ECO:0000313" key="1">
    <source>
        <dbReference type="EMBL" id="KAJ7557623.1"/>
    </source>
</evidence>
<protein>
    <submittedName>
        <fullName evidence="1">Uncharacterized protein</fullName>
    </submittedName>
</protein>
<reference evidence="2" key="1">
    <citation type="journal article" date="2024" name="Proc. Natl. Acad. Sci. U.S.A.">
        <title>Extraordinary preservation of gene collinearity over three hundred million years revealed in homosporous lycophytes.</title>
        <authorList>
            <person name="Li C."/>
            <person name="Wickell D."/>
            <person name="Kuo L.Y."/>
            <person name="Chen X."/>
            <person name="Nie B."/>
            <person name="Liao X."/>
            <person name="Peng D."/>
            <person name="Ji J."/>
            <person name="Jenkins J."/>
            <person name="Williams M."/>
            <person name="Shu S."/>
            <person name="Plott C."/>
            <person name="Barry K."/>
            <person name="Rajasekar S."/>
            <person name="Grimwood J."/>
            <person name="Han X."/>
            <person name="Sun S."/>
            <person name="Hou Z."/>
            <person name="He W."/>
            <person name="Dai G."/>
            <person name="Sun C."/>
            <person name="Schmutz J."/>
            <person name="Leebens-Mack J.H."/>
            <person name="Li F.W."/>
            <person name="Wang L."/>
        </authorList>
    </citation>
    <scope>NUCLEOTIDE SEQUENCE [LARGE SCALE GENOMIC DNA]</scope>
    <source>
        <strain evidence="2">cv. PW_Plant_1</strain>
    </source>
</reference>
<organism evidence="1 2">
    <name type="scientific">Diphasiastrum complanatum</name>
    <name type="common">Issler's clubmoss</name>
    <name type="synonym">Lycopodium complanatum</name>
    <dbReference type="NCBI Taxonomy" id="34168"/>
    <lineage>
        <taxon>Eukaryota</taxon>
        <taxon>Viridiplantae</taxon>
        <taxon>Streptophyta</taxon>
        <taxon>Embryophyta</taxon>
        <taxon>Tracheophyta</taxon>
        <taxon>Lycopodiopsida</taxon>
        <taxon>Lycopodiales</taxon>
        <taxon>Lycopodiaceae</taxon>
        <taxon>Lycopodioideae</taxon>
        <taxon>Diphasiastrum</taxon>
    </lineage>
</organism>
<sequence>MATFKPIDLSGLIDERKASSIKAQIAEACEKKSYFQVINHGVPIEIMEELREVGHKFFDLSKEEKLAVAGKPYIGAEGYGNSMILTEPKFWREFLEVRILPLSERRYKYWPQQPAEFRETVEKYSAAVLDLTHRLLAVMSENLGLKPTYLRNAMGHTETQQNIVFQCYPPCPEPENNFGLHAHSDIGGISILMQQGEGLQVAAEDGTWELVPPYPNALVVNLADQIEIITNGRYKSAQHRAIVNRQGTRRSYVTFYHPAMDQKMFPAPQLVDAKVGPLYREFFYKEYWHALPAKRVIEKRLIHSFAINNSVSS</sequence>
<dbReference type="EMBL" id="CM055095">
    <property type="protein sequence ID" value="KAJ7557623.1"/>
    <property type="molecule type" value="Genomic_DNA"/>
</dbReference>
<accession>A0ACC2DTJ2</accession>
<proteinExistence type="predicted"/>